<keyword evidence="1" id="KW-0812">Transmembrane</keyword>
<name>A0A0B6YNS0_9EUPU</name>
<gene>
    <name evidence="3" type="primary">ORF31333</name>
</gene>
<reference evidence="3" key="1">
    <citation type="submission" date="2014-12" db="EMBL/GenBank/DDBJ databases">
        <title>Insight into the proteome of Arion vulgaris.</title>
        <authorList>
            <person name="Aradska J."/>
            <person name="Bulat T."/>
            <person name="Smidak R."/>
            <person name="Sarate P."/>
            <person name="Gangsoo J."/>
            <person name="Sialana F."/>
            <person name="Bilban M."/>
            <person name="Lubec G."/>
        </authorList>
    </citation>
    <scope>NUCLEOTIDE SEQUENCE</scope>
    <source>
        <tissue evidence="3">Skin</tissue>
    </source>
</reference>
<feature type="signal peptide" evidence="2">
    <location>
        <begin position="1"/>
        <end position="28"/>
    </location>
</feature>
<organism evidence="3">
    <name type="scientific">Arion vulgaris</name>
    <dbReference type="NCBI Taxonomy" id="1028688"/>
    <lineage>
        <taxon>Eukaryota</taxon>
        <taxon>Metazoa</taxon>
        <taxon>Spiralia</taxon>
        <taxon>Lophotrochozoa</taxon>
        <taxon>Mollusca</taxon>
        <taxon>Gastropoda</taxon>
        <taxon>Heterobranchia</taxon>
        <taxon>Euthyneura</taxon>
        <taxon>Panpulmonata</taxon>
        <taxon>Eupulmonata</taxon>
        <taxon>Stylommatophora</taxon>
        <taxon>Helicina</taxon>
        <taxon>Arionoidea</taxon>
        <taxon>Arionidae</taxon>
        <taxon>Arion</taxon>
    </lineage>
</organism>
<sequence>MATKTNLVSYQCHLCSILCILSIHTVSAYYCDNDRCTEEEYCCGDNTCCPSYKVWDLWYFWCGVLFFLFLLSMCACLWRHRRLSNGGIIDNGYSYTALRKVSGAGSPQGLPTPNRYYHNSDKLFKPSLGTPPPYSHPSSGGIKVAGSPPSYAQVVGMRDIH</sequence>
<evidence type="ECO:0000256" key="1">
    <source>
        <dbReference type="SAM" id="Phobius"/>
    </source>
</evidence>
<keyword evidence="2" id="KW-0732">Signal</keyword>
<proteinExistence type="predicted"/>
<keyword evidence="1" id="KW-1133">Transmembrane helix</keyword>
<feature type="transmembrane region" description="Helical" evidence="1">
    <location>
        <begin position="58"/>
        <end position="78"/>
    </location>
</feature>
<protein>
    <recommendedName>
        <fullName evidence="4">Vesicular, overexpressed in cancer, prosurvival protein 1</fullName>
    </recommendedName>
</protein>
<dbReference type="EMBL" id="HACG01011019">
    <property type="protein sequence ID" value="CEK57884.1"/>
    <property type="molecule type" value="Transcribed_RNA"/>
</dbReference>
<accession>A0A0B6YNS0</accession>
<dbReference type="AlphaFoldDB" id="A0A0B6YNS0"/>
<keyword evidence="1" id="KW-0472">Membrane</keyword>
<evidence type="ECO:0000313" key="3">
    <source>
        <dbReference type="EMBL" id="CEK57884.1"/>
    </source>
</evidence>
<evidence type="ECO:0000256" key="2">
    <source>
        <dbReference type="SAM" id="SignalP"/>
    </source>
</evidence>
<evidence type="ECO:0008006" key="4">
    <source>
        <dbReference type="Google" id="ProtNLM"/>
    </source>
</evidence>
<feature type="chain" id="PRO_5002110816" description="Vesicular, overexpressed in cancer, prosurvival protein 1" evidence="2">
    <location>
        <begin position="29"/>
        <end position="161"/>
    </location>
</feature>